<dbReference type="EMBL" id="FNUV01000002">
    <property type="protein sequence ID" value="SEF62989.1"/>
    <property type="molecule type" value="Genomic_DNA"/>
</dbReference>
<feature type="transmembrane region" description="Helical" evidence="7">
    <location>
        <begin position="150"/>
        <end position="171"/>
    </location>
</feature>
<evidence type="ECO:0000313" key="8">
    <source>
        <dbReference type="EMBL" id="SEF62989.1"/>
    </source>
</evidence>
<dbReference type="PANTHER" id="PTHR43663">
    <property type="entry name" value="CHROMATE TRANSPORT PROTEIN-RELATED"/>
    <property type="match status" value="1"/>
</dbReference>
<evidence type="ECO:0000256" key="6">
    <source>
        <dbReference type="ARBA" id="ARBA00023136"/>
    </source>
</evidence>
<dbReference type="RefSeq" id="WP_036914034.1">
    <property type="nucleotide sequence ID" value="NZ_FNUV01000002.1"/>
</dbReference>
<reference evidence="8 9" key="1">
    <citation type="submission" date="2016-10" db="EMBL/GenBank/DDBJ databases">
        <authorList>
            <person name="de Groot N.N."/>
        </authorList>
    </citation>
    <scope>NUCLEOTIDE SEQUENCE [LARGE SCALE GENOMIC DNA]</scope>
    <source>
        <strain evidence="8 9">AR32</strain>
    </source>
</reference>
<gene>
    <name evidence="8" type="ORF">SAMN05216354_1101</name>
</gene>
<evidence type="ECO:0000256" key="1">
    <source>
        <dbReference type="ARBA" id="ARBA00004651"/>
    </source>
</evidence>
<evidence type="ECO:0000313" key="9">
    <source>
        <dbReference type="Proteomes" id="UP000236735"/>
    </source>
</evidence>
<dbReference type="Proteomes" id="UP000236735">
    <property type="component" value="Unassembled WGS sequence"/>
</dbReference>
<accession>A0A1H5TJJ6</accession>
<evidence type="ECO:0000256" key="4">
    <source>
        <dbReference type="ARBA" id="ARBA00022692"/>
    </source>
</evidence>
<evidence type="ECO:0000256" key="2">
    <source>
        <dbReference type="ARBA" id="ARBA00005262"/>
    </source>
</evidence>
<organism evidence="8 9">
    <name type="scientific">Xylanibacter ruminicola</name>
    <name type="common">Prevotella ruminicola</name>
    <dbReference type="NCBI Taxonomy" id="839"/>
    <lineage>
        <taxon>Bacteria</taxon>
        <taxon>Pseudomonadati</taxon>
        <taxon>Bacteroidota</taxon>
        <taxon>Bacteroidia</taxon>
        <taxon>Bacteroidales</taxon>
        <taxon>Prevotellaceae</taxon>
        <taxon>Xylanibacter</taxon>
    </lineage>
</organism>
<dbReference type="InterPro" id="IPR052518">
    <property type="entry name" value="CHR_Transporter"/>
</dbReference>
<evidence type="ECO:0000256" key="7">
    <source>
        <dbReference type="SAM" id="Phobius"/>
    </source>
</evidence>
<keyword evidence="4 7" id="KW-0812">Transmembrane</keyword>
<dbReference type="AlphaFoldDB" id="A0A1H5TJJ6"/>
<feature type="transmembrane region" description="Helical" evidence="7">
    <location>
        <begin position="79"/>
        <end position="103"/>
    </location>
</feature>
<dbReference type="InterPro" id="IPR003370">
    <property type="entry name" value="Chromate_transpt"/>
</dbReference>
<dbReference type="GO" id="GO:0015109">
    <property type="term" value="F:chromate transmembrane transporter activity"/>
    <property type="evidence" value="ECO:0007669"/>
    <property type="project" value="InterPro"/>
</dbReference>
<comment type="subcellular location">
    <subcellularLocation>
        <location evidence="1">Cell membrane</location>
        <topology evidence="1">Multi-pass membrane protein</topology>
    </subcellularLocation>
</comment>
<name>A0A1H5TJJ6_XYLRU</name>
<dbReference type="Pfam" id="PF02417">
    <property type="entry name" value="Chromate_transp"/>
    <property type="match status" value="1"/>
</dbReference>
<keyword evidence="5 7" id="KW-1133">Transmembrane helix</keyword>
<feature type="transmembrane region" description="Helical" evidence="7">
    <location>
        <begin position="7"/>
        <end position="28"/>
    </location>
</feature>
<dbReference type="GO" id="GO:0005886">
    <property type="term" value="C:plasma membrane"/>
    <property type="evidence" value="ECO:0007669"/>
    <property type="project" value="UniProtKB-SubCell"/>
</dbReference>
<keyword evidence="3" id="KW-1003">Cell membrane</keyword>
<proteinExistence type="inferred from homology"/>
<sequence>MIFLSLFITFFEIGLFGFGGGYGMLSLIQHETVETHHWLSTAEFTDIVAISQMTPGPIGINSATYCGYTAIHNAGYSHLMAILGSATATFALVLPSLILMILISKMFMKYMNTPLVQSIFIGLRPAVVGLLAAATLLLCNKENFSTPTETPWQFCISCVLFIATAFGTGYLKINPIRMICYAAFAGLLLLH</sequence>
<keyword evidence="6 7" id="KW-0472">Membrane</keyword>
<dbReference type="PANTHER" id="PTHR43663:SF1">
    <property type="entry name" value="CHROMATE TRANSPORTER"/>
    <property type="match status" value="1"/>
</dbReference>
<evidence type="ECO:0000256" key="5">
    <source>
        <dbReference type="ARBA" id="ARBA00022989"/>
    </source>
</evidence>
<comment type="similarity">
    <text evidence="2">Belongs to the chromate ion transporter (CHR) (TC 2.A.51) family.</text>
</comment>
<protein>
    <submittedName>
        <fullName evidence="8">Chromate transporter</fullName>
    </submittedName>
</protein>
<feature type="transmembrane region" description="Helical" evidence="7">
    <location>
        <begin position="115"/>
        <end position="138"/>
    </location>
</feature>
<evidence type="ECO:0000256" key="3">
    <source>
        <dbReference type="ARBA" id="ARBA00022475"/>
    </source>
</evidence>